<gene>
    <name evidence="2" type="ORF">LUZ62_078899</name>
</gene>
<dbReference type="PROSITE" id="PS50297">
    <property type="entry name" value="ANK_REP_REGION"/>
    <property type="match status" value="2"/>
</dbReference>
<feature type="repeat" description="ANK" evidence="1">
    <location>
        <begin position="45"/>
        <end position="77"/>
    </location>
</feature>
<dbReference type="PROSITE" id="PS50088">
    <property type="entry name" value="ANK_REPEAT"/>
    <property type="match status" value="2"/>
</dbReference>
<proteinExistence type="predicted"/>
<dbReference type="SUPFAM" id="SSF48403">
    <property type="entry name" value="Ankyrin repeat"/>
    <property type="match status" value="1"/>
</dbReference>
<keyword evidence="1" id="KW-0040">ANK repeat</keyword>
<keyword evidence="3" id="KW-1185">Reference proteome</keyword>
<dbReference type="PRINTS" id="PR01415">
    <property type="entry name" value="ANKYRIN"/>
</dbReference>
<dbReference type="SMART" id="SM00248">
    <property type="entry name" value="ANK"/>
    <property type="match status" value="3"/>
</dbReference>
<feature type="repeat" description="ANK" evidence="1">
    <location>
        <begin position="17"/>
        <end position="49"/>
    </location>
</feature>
<dbReference type="PANTHER" id="PTHR46224:SF6">
    <property type="entry name" value="ANKYRIN REPEAT FAMILY PROTEIN"/>
    <property type="match status" value="1"/>
</dbReference>
<dbReference type="Pfam" id="PF00023">
    <property type="entry name" value="Ank"/>
    <property type="match status" value="1"/>
</dbReference>
<evidence type="ECO:0000256" key="1">
    <source>
        <dbReference type="PROSITE-ProRule" id="PRU00023"/>
    </source>
</evidence>
<dbReference type="InterPro" id="IPR051616">
    <property type="entry name" value="Cul2-RING_E3_ligase_SR"/>
</dbReference>
<sequence>MEVLLEHHADVNAATGNGCTPLYMTACAGSLECTLLLLKVGADVNYRCPLARAVPTGVIEIIKYLLEAGADPNLRNYYGWLPLEIGAMRNKMDIVEMLFPLTSPVRQVHEWSVQGMHQYVRSNAFNEKTRENLKNYLAENEGSRFFQEERI</sequence>
<dbReference type="PANTHER" id="PTHR46224">
    <property type="entry name" value="ANKYRIN REPEAT FAMILY PROTEIN"/>
    <property type="match status" value="1"/>
</dbReference>
<evidence type="ECO:0000313" key="2">
    <source>
        <dbReference type="EMBL" id="KAJ4768524.1"/>
    </source>
</evidence>
<dbReference type="Pfam" id="PF13637">
    <property type="entry name" value="Ank_4"/>
    <property type="match status" value="1"/>
</dbReference>
<organism evidence="2 3">
    <name type="scientific">Rhynchospora pubera</name>
    <dbReference type="NCBI Taxonomy" id="906938"/>
    <lineage>
        <taxon>Eukaryota</taxon>
        <taxon>Viridiplantae</taxon>
        <taxon>Streptophyta</taxon>
        <taxon>Embryophyta</taxon>
        <taxon>Tracheophyta</taxon>
        <taxon>Spermatophyta</taxon>
        <taxon>Magnoliopsida</taxon>
        <taxon>Liliopsida</taxon>
        <taxon>Poales</taxon>
        <taxon>Cyperaceae</taxon>
        <taxon>Cyperoideae</taxon>
        <taxon>Rhynchosporeae</taxon>
        <taxon>Rhynchospora</taxon>
    </lineage>
</organism>
<dbReference type="AlphaFoldDB" id="A0AAV8DKS1"/>
<protein>
    <submittedName>
        <fullName evidence="2">Ankyrin repeat family protein</fullName>
    </submittedName>
</protein>
<accession>A0AAV8DKS1</accession>
<dbReference type="Proteomes" id="UP001140206">
    <property type="component" value="Chromosome 4"/>
</dbReference>
<dbReference type="InterPro" id="IPR002110">
    <property type="entry name" value="Ankyrin_rpt"/>
</dbReference>
<dbReference type="InterPro" id="IPR036770">
    <property type="entry name" value="Ankyrin_rpt-contain_sf"/>
</dbReference>
<evidence type="ECO:0000313" key="3">
    <source>
        <dbReference type="Proteomes" id="UP001140206"/>
    </source>
</evidence>
<dbReference type="Gene3D" id="1.25.40.20">
    <property type="entry name" value="Ankyrin repeat-containing domain"/>
    <property type="match status" value="1"/>
</dbReference>
<reference evidence="2" key="1">
    <citation type="submission" date="2022-08" db="EMBL/GenBank/DDBJ databases">
        <authorList>
            <person name="Marques A."/>
        </authorList>
    </citation>
    <scope>NUCLEOTIDE SEQUENCE</scope>
    <source>
        <strain evidence="2">RhyPub2mFocal</strain>
        <tissue evidence="2">Leaves</tissue>
    </source>
</reference>
<name>A0AAV8DKS1_9POAL</name>
<comment type="caution">
    <text evidence="2">The sequence shown here is derived from an EMBL/GenBank/DDBJ whole genome shotgun (WGS) entry which is preliminary data.</text>
</comment>
<dbReference type="EMBL" id="JAMFTS010000004">
    <property type="protein sequence ID" value="KAJ4768524.1"/>
    <property type="molecule type" value="Genomic_DNA"/>
</dbReference>